<dbReference type="SUPFAM" id="SSF51905">
    <property type="entry name" value="FAD/NAD(P)-binding domain"/>
    <property type="match status" value="1"/>
</dbReference>
<comment type="caution">
    <text evidence="1">The sequence shown here is derived from an EMBL/GenBank/DDBJ whole genome shotgun (WGS) entry which is preliminary data.</text>
</comment>
<protein>
    <recommendedName>
        <fullName evidence="3">2-polyprenyl-6-methoxyphenol hydroxylase</fullName>
    </recommendedName>
</protein>
<dbReference type="PANTHER" id="PTHR43422:SF3">
    <property type="entry name" value="THIAMINE THIAZOLE SYNTHASE"/>
    <property type="match status" value="1"/>
</dbReference>
<organism evidence="1 2">
    <name type="scientific">Bradyrhizobium australiense</name>
    <dbReference type="NCBI Taxonomy" id="2721161"/>
    <lineage>
        <taxon>Bacteria</taxon>
        <taxon>Pseudomonadati</taxon>
        <taxon>Pseudomonadota</taxon>
        <taxon>Alphaproteobacteria</taxon>
        <taxon>Hyphomicrobiales</taxon>
        <taxon>Nitrobacteraceae</taxon>
        <taxon>Bradyrhizobium</taxon>
    </lineage>
</organism>
<dbReference type="PRINTS" id="PR00420">
    <property type="entry name" value="RNGMNOXGNASE"/>
</dbReference>
<sequence length="475" mass="52691">MLPLIRARRQLINESAMAHRNPSCARHHAVVVGGGLAGLLAARVLADHFETVTLIERDGVATEPKPRKGVPQGQHVHGLLAKGQEILSQLFPDLVPALLAGGAVPGDMGRDFHWHHFGVWKVRFDSGIGGILFTRPYLECQIAERVRGRPNVRILEAAVDGLAFDPDRKRVTGVRIRPQADDGSVLIADLIVDASGRGSRTPHWLEALSYGKPAESSVKVDVMYASRLYRPGPERTDWKVLLVSPRAPDKKFAAVFPVEGNRWLVTLGGCHGVYPPTDEAGYLEFARTLAVPDVYRALATAEPLTPIATYKFHTNIRRHYDRVKPFPERLLVMGDAFCSFNPIYGQGMTVSAREAIVLDEVLRERTDLDGLPARFHGKVVDIIDSAWGPTTAEDFRHEEAVGERPLGMAFIHWYTGRLHERCAHDTSLALAFYRVMHMIDPPAALFRPSVIARVLRKFPMPVDRVSIPARAGVNR</sequence>
<dbReference type="AlphaFoldDB" id="A0A7Y4GLX4"/>
<dbReference type="RefSeq" id="WP_171577402.1">
    <property type="nucleotide sequence ID" value="NZ_JAAVLX010000001.1"/>
</dbReference>
<dbReference type="Gene3D" id="3.50.50.60">
    <property type="entry name" value="FAD/NAD(P)-binding domain"/>
    <property type="match status" value="1"/>
</dbReference>
<evidence type="ECO:0008006" key="3">
    <source>
        <dbReference type="Google" id="ProtNLM"/>
    </source>
</evidence>
<dbReference type="EMBL" id="JAAVLX010000001">
    <property type="protein sequence ID" value="NOJ38081.1"/>
    <property type="molecule type" value="Genomic_DNA"/>
</dbReference>
<dbReference type="Proteomes" id="UP000544122">
    <property type="component" value="Unassembled WGS sequence"/>
</dbReference>
<evidence type="ECO:0000313" key="1">
    <source>
        <dbReference type="EMBL" id="NOJ38081.1"/>
    </source>
</evidence>
<proteinExistence type="predicted"/>
<reference evidence="1 2" key="1">
    <citation type="submission" date="2020-03" db="EMBL/GenBank/DDBJ databases">
        <title>Bradyrhizobium diversity isolated from nodules of Indigofera sp.</title>
        <authorList>
            <person name="Klepa M."/>
            <person name="Helene L."/>
            <person name="Hungria M."/>
        </authorList>
    </citation>
    <scope>NUCLEOTIDE SEQUENCE [LARGE SCALE GENOMIC DNA]</scope>
    <source>
        <strain evidence="1 2">WSM 1791</strain>
    </source>
</reference>
<name>A0A7Y4GLX4_9BRAD</name>
<accession>A0A7Y4GLX4</accession>
<dbReference type="PANTHER" id="PTHR43422">
    <property type="entry name" value="THIAMINE THIAZOLE SYNTHASE"/>
    <property type="match status" value="1"/>
</dbReference>
<evidence type="ECO:0000313" key="2">
    <source>
        <dbReference type="Proteomes" id="UP000544122"/>
    </source>
</evidence>
<gene>
    <name evidence="1" type="ORF">HCN58_00320</name>
</gene>
<dbReference type="InterPro" id="IPR036188">
    <property type="entry name" value="FAD/NAD-bd_sf"/>
</dbReference>
<keyword evidence="2" id="KW-1185">Reference proteome</keyword>